<reference evidence="2" key="1">
    <citation type="journal article" date="2020" name="Nature">
        <title>Giant virus diversity and host interactions through global metagenomics.</title>
        <authorList>
            <person name="Schulz F."/>
            <person name="Roux S."/>
            <person name="Paez-Espino D."/>
            <person name="Jungbluth S."/>
            <person name="Walsh D.A."/>
            <person name="Denef V.J."/>
            <person name="McMahon K.D."/>
            <person name="Konstantinidis K.T."/>
            <person name="Eloe-Fadrosh E.A."/>
            <person name="Kyrpides N.C."/>
            <person name="Woyke T."/>
        </authorList>
    </citation>
    <scope>NUCLEOTIDE SEQUENCE</scope>
    <source>
        <strain evidence="2">GVMAG-M-3300027708-5</strain>
    </source>
</reference>
<dbReference type="GO" id="GO:0072354">
    <property type="term" value="F:histone H3T3 kinase activity"/>
    <property type="evidence" value="ECO:0007669"/>
    <property type="project" value="TreeGrafter"/>
</dbReference>
<protein>
    <recommendedName>
        <fullName evidence="3">Protein kinase domain-containing protein</fullName>
    </recommendedName>
</protein>
<dbReference type="AlphaFoldDB" id="A0A6C0JGN7"/>
<dbReference type="InterPro" id="IPR011009">
    <property type="entry name" value="Kinase-like_dom_sf"/>
</dbReference>
<evidence type="ECO:0000256" key="1">
    <source>
        <dbReference type="SAM" id="MobiDB-lite"/>
    </source>
</evidence>
<organism evidence="2">
    <name type="scientific">viral metagenome</name>
    <dbReference type="NCBI Taxonomy" id="1070528"/>
    <lineage>
        <taxon>unclassified sequences</taxon>
        <taxon>metagenomes</taxon>
        <taxon>organismal metagenomes</taxon>
    </lineage>
</organism>
<dbReference type="EMBL" id="MN740405">
    <property type="protein sequence ID" value="QHU04955.1"/>
    <property type="molecule type" value="Genomic_DNA"/>
</dbReference>
<dbReference type="PANTHER" id="PTHR24419">
    <property type="entry name" value="INTERLEUKIN-1 RECEPTOR-ASSOCIATED KINASE"/>
    <property type="match status" value="1"/>
</dbReference>
<dbReference type="GO" id="GO:0005634">
    <property type="term" value="C:nucleus"/>
    <property type="evidence" value="ECO:0007669"/>
    <property type="project" value="TreeGrafter"/>
</dbReference>
<dbReference type="PANTHER" id="PTHR24419:SF18">
    <property type="entry name" value="SERINE_THREONINE-PROTEIN KINASE HASPIN"/>
    <property type="match status" value="1"/>
</dbReference>
<name>A0A6C0JGN7_9ZZZZ</name>
<accession>A0A6C0JGN7</accession>
<feature type="region of interest" description="Disordered" evidence="1">
    <location>
        <begin position="271"/>
        <end position="337"/>
    </location>
</feature>
<evidence type="ECO:0008006" key="3">
    <source>
        <dbReference type="Google" id="ProtNLM"/>
    </source>
</evidence>
<evidence type="ECO:0000313" key="2">
    <source>
        <dbReference type="EMBL" id="QHU04955.1"/>
    </source>
</evidence>
<sequence>MTTTEIPKFTIHYFKSKVIDLKPLEAAYERSSDDIANDYNPFQLKSLQNYNPIYGQFFSLNASNFNSISFNQRYQIQDMMNVINQETREPSEKSVFIKYSPLIDPIRYMIGKYKTAAESVLILPTLDCMDSHSACHTKLLDSNNASYVDNFFSFLSSKLLHGHQFLNSIDYYGSFLGIQNKFKVNVIDDLDYLNESDYFKDNFNKLFTILRTDSESDEFMNFGSRTNKQRLVISNTPKHNITMEEILVLQEENELINESNNCSDVVYEKNISKSSSGGSTNSSNNSEANYSTDNDEDGNNDSDNDSDSDSDNDTDSNNDDSEDGDDDNSEGDGSESTFSQEPAVFAYINKFPVQLICLEKCDGTIDELFEKDKLSCEEAGSALIQIIMILITYQKCFHFTHNDLHTNNIMYVNTDLEYLFYKYNNTTYKVPTYGKIYKLIDFGRSIYRFQGKLFCSDSFAAGGDAATQYNCEPYMNENKPRLEPNFSFDLCRLGSSIYDFIIDDEDDEHDFDDLQKTISRWCTDDNGKNVLYKKNGDERYPGFKLYKMIARGVHRHTPQEQLDYPYFSQYALTNKKAKKIDMELVFDIDVIPSYV</sequence>
<dbReference type="GO" id="GO:0000278">
    <property type="term" value="P:mitotic cell cycle"/>
    <property type="evidence" value="ECO:0007669"/>
    <property type="project" value="TreeGrafter"/>
</dbReference>
<feature type="compositionally biased region" description="Acidic residues" evidence="1">
    <location>
        <begin position="293"/>
        <end position="333"/>
    </location>
</feature>
<dbReference type="Gene3D" id="1.10.510.10">
    <property type="entry name" value="Transferase(Phosphotransferase) domain 1"/>
    <property type="match status" value="1"/>
</dbReference>
<proteinExistence type="predicted"/>
<feature type="compositionally biased region" description="Low complexity" evidence="1">
    <location>
        <begin position="272"/>
        <end position="292"/>
    </location>
</feature>
<dbReference type="GO" id="GO:0005737">
    <property type="term" value="C:cytoplasm"/>
    <property type="evidence" value="ECO:0007669"/>
    <property type="project" value="TreeGrafter"/>
</dbReference>
<dbReference type="GO" id="GO:0035556">
    <property type="term" value="P:intracellular signal transduction"/>
    <property type="evidence" value="ECO:0007669"/>
    <property type="project" value="TreeGrafter"/>
</dbReference>
<dbReference type="SUPFAM" id="SSF56112">
    <property type="entry name" value="Protein kinase-like (PK-like)"/>
    <property type="match status" value="1"/>
</dbReference>